<dbReference type="AlphaFoldDB" id="A0A2I0XEE1"/>
<keyword evidence="1" id="KW-1133">Transmembrane helix</keyword>
<accession>A0A2I0XEE1</accession>
<gene>
    <name evidence="2" type="ORF">MA16_Dca002106</name>
</gene>
<reference evidence="2 3" key="2">
    <citation type="journal article" date="2017" name="Nature">
        <title>The Apostasia genome and the evolution of orchids.</title>
        <authorList>
            <person name="Zhang G.Q."/>
            <person name="Liu K.W."/>
            <person name="Li Z."/>
            <person name="Lohaus R."/>
            <person name="Hsiao Y.Y."/>
            <person name="Niu S.C."/>
            <person name="Wang J.Y."/>
            <person name="Lin Y.C."/>
            <person name="Xu Q."/>
            <person name="Chen L.J."/>
            <person name="Yoshida K."/>
            <person name="Fujiwara S."/>
            <person name="Wang Z.W."/>
            <person name="Zhang Y.Q."/>
            <person name="Mitsuda N."/>
            <person name="Wang M."/>
            <person name="Liu G.H."/>
            <person name="Pecoraro L."/>
            <person name="Huang H.X."/>
            <person name="Xiao X.J."/>
            <person name="Lin M."/>
            <person name="Wu X.Y."/>
            <person name="Wu W.L."/>
            <person name="Chen Y.Y."/>
            <person name="Chang S.B."/>
            <person name="Sakamoto S."/>
            <person name="Ohme-Takagi M."/>
            <person name="Yagi M."/>
            <person name="Zeng S.J."/>
            <person name="Shen C.Y."/>
            <person name="Yeh C.M."/>
            <person name="Luo Y.B."/>
            <person name="Tsai W.C."/>
            <person name="Van de Peer Y."/>
            <person name="Liu Z.J."/>
        </authorList>
    </citation>
    <scope>NUCLEOTIDE SEQUENCE [LARGE SCALE GENOMIC DNA]</scope>
    <source>
        <tissue evidence="2">The whole plant</tissue>
    </source>
</reference>
<keyword evidence="1" id="KW-0472">Membrane</keyword>
<feature type="transmembrane region" description="Helical" evidence="1">
    <location>
        <begin position="72"/>
        <end position="92"/>
    </location>
</feature>
<keyword evidence="3" id="KW-1185">Reference proteome</keyword>
<evidence type="ECO:0000313" key="2">
    <source>
        <dbReference type="EMBL" id="PKU86275.1"/>
    </source>
</evidence>
<name>A0A2I0XEE1_9ASPA</name>
<dbReference type="EMBL" id="KZ501954">
    <property type="protein sequence ID" value="PKU86275.1"/>
    <property type="molecule type" value="Genomic_DNA"/>
</dbReference>
<sequence length="108" mass="12422">MNSYSTNYLKTRKMFDQMPTRGFTPYTSRKRSKIPQPFTKHEAVALAISGGEFLRRRGSGWVDLGRRSLADLLYSASLLPNLILQVLLLHSYMSVARSNRKHFSPEKM</sequence>
<proteinExistence type="predicted"/>
<keyword evidence="1" id="KW-0812">Transmembrane</keyword>
<evidence type="ECO:0000256" key="1">
    <source>
        <dbReference type="SAM" id="Phobius"/>
    </source>
</evidence>
<reference evidence="2 3" key="1">
    <citation type="journal article" date="2016" name="Sci. Rep.">
        <title>The Dendrobium catenatum Lindl. genome sequence provides insights into polysaccharide synthase, floral development and adaptive evolution.</title>
        <authorList>
            <person name="Zhang G.Q."/>
            <person name="Xu Q."/>
            <person name="Bian C."/>
            <person name="Tsai W.C."/>
            <person name="Yeh C.M."/>
            <person name="Liu K.W."/>
            <person name="Yoshida K."/>
            <person name="Zhang L.S."/>
            <person name="Chang S.B."/>
            <person name="Chen F."/>
            <person name="Shi Y."/>
            <person name="Su Y.Y."/>
            <person name="Zhang Y.Q."/>
            <person name="Chen L.J."/>
            <person name="Yin Y."/>
            <person name="Lin M."/>
            <person name="Huang H."/>
            <person name="Deng H."/>
            <person name="Wang Z.W."/>
            <person name="Zhu S.L."/>
            <person name="Zhao X."/>
            <person name="Deng C."/>
            <person name="Niu S.C."/>
            <person name="Huang J."/>
            <person name="Wang M."/>
            <person name="Liu G.H."/>
            <person name="Yang H.J."/>
            <person name="Xiao X.J."/>
            <person name="Hsiao Y.Y."/>
            <person name="Wu W.L."/>
            <person name="Chen Y.Y."/>
            <person name="Mitsuda N."/>
            <person name="Ohme-Takagi M."/>
            <person name="Luo Y.B."/>
            <person name="Van de Peer Y."/>
            <person name="Liu Z.J."/>
        </authorList>
    </citation>
    <scope>NUCLEOTIDE SEQUENCE [LARGE SCALE GENOMIC DNA]</scope>
    <source>
        <tissue evidence="2">The whole plant</tissue>
    </source>
</reference>
<protein>
    <submittedName>
        <fullName evidence="2">Uncharacterized protein</fullName>
    </submittedName>
</protein>
<evidence type="ECO:0000313" key="3">
    <source>
        <dbReference type="Proteomes" id="UP000233837"/>
    </source>
</evidence>
<dbReference type="Proteomes" id="UP000233837">
    <property type="component" value="Unassembled WGS sequence"/>
</dbReference>
<organism evidence="2 3">
    <name type="scientific">Dendrobium catenatum</name>
    <dbReference type="NCBI Taxonomy" id="906689"/>
    <lineage>
        <taxon>Eukaryota</taxon>
        <taxon>Viridiplantae</taxon>
        <taxon>Streptophyta</taxon>
        <taxon>Embryophyta</taxon>
        <taxon>Tracheophyta</taxon>
        <taxon>Spermatophyta</taxon>
        <taxon>Magnoliopsida</taxon>
        <taxon>Liliopsida</taxon>
        <taxon>Asparagales</taxon>
        <taxon>Orchidaceae</taxon>
        <taxon>Epidendroideae</taxon>
        <taxon>Malaxideae</taxon>
        <taxon>Dendrobiinae</taxon>
        <taxon>Dendrobium</taxon>
    </lineage>
</organism>